<reference evidence="2 3" key="1">
    <citation type="journal article" date="2023" name="Antonie Van Leeuwenhoek">
        <title>Unveiling the genomic potential of a novel thermostable glycoside hydrolases producing Neobacillus sedimentimangrovi UE25.</title>
        <authorList>
            <person name="Ejaz U."/>
            <person name="Saleem F."/>
            <person name="Rashid R."/>
            <person name="Hasan K.A."/>
            <person name="Syed M.N."/>
            <person name="Sohail M."/>
        </authorList>
    </citation>
    <scope>NUCLEOTIDE SEQUENCE [LARGE SCALE GENOMIC DNA]</scope>
    <source>
        <strain evidence="2 3">UE25</strain>
    </source>
</reference>
<feature type="region of interest" description="Disordered" evidence="1">
    <location>
        <begin position="71"/>
        <end position="97"/>
    </location>
</feature>
<gene>
    <name evidence="2" type="ORF">LRS37_14370</name>
</gene>
<dbReference type="Proteomes" id="UP001162836">
    <property type="component" value="Unassembled WGS sequence"/>
</dbReference>
<keyword evidence="3" id="KW-1185">Reference proteome</keyword>
<sequence>MAKKDSKNYDDLSNVEVQHNFLTAEEFPEGPYGSPIRKDDPVELKSSPWQEGQRWYSNFNYEFKALHQDMPREMDGAHPPHDDKHKDVQAPYNNNEA</sequence>
<evidence type="ECO:0000313" key="3">
    <source>
        <dbReference type="Proteomes" id="UP001162836"/>
    </source>
</evidence>
<feature type="compositionally biased region" description="Basic and acidic residues" evidence="1">
    <location>
        <begin position="71"/>
        <end position="88"/>
    </location>
</feature>
<dbReference type="RefSeq" id="WP_038537070.1">
    <property type="nucleotide sequence ID" value="NZ_JAAFZF010000028.1"/>
</dbReference>
<evidence type="ECO:0000256" key="1">
    <source>
        <dbReference type="SAM" id="MobiDB-lite"/>
    </source>
</evidence>
<feature type="region of interest" description="Disordered" evidence="1">
    <location>
        <begin position="21"/>
        <end position="49"/>
    </location>
</feature>
<accession>A0ABS8QLB9</accession>
<protein>
    <submittedName>
        <fullName evidence="2">Cytosolic protein</fullName>
    </submittedName>
</protein>
<dbReference type="EMBL" id="JAJODE010000051">
    <property type="protein sequence ID" value="MCD4840037.1"/>
    <property type="molecule type" value="Genomic_DNA"/>
</dbReference>
<comment type="caution">
    <text evidence="2">The sequence shown here is derived from an EMBL/GenBank/DDBJ whole genome shotgun (WGS) entry which is preliminary data.</text>
</comment>
<proteinExistence type="predicted"/>
<organism evidence="2 3">
    <name type="scientific">Neobacillus sedimentimangrovi</name>
    <dbReference type="NCBI Taxonomy" id="2699460"/>
    <lineage>
        <taxon>Bacteria</taxon>
        <taxon>Bacillati</taxon>
        <taxon>Bacillota</taxon>
        <taxon>Bacilli</taxon>
        <taxon>Bacillales</taxon>
        <taxon>Bacillaceae</taxon>
        <taxon>Neobacillus</taxon>
    </lineage>
</organism>
<name>A0ABS8QLB9_9BACI</name>
<evidence type="ECO:0000313" key="2">
    <source>
        <dbReference type="EMBL" id="MCD4840037.1"/>
    </source>
</evidence>